<dbReference type="AlphaFoldDB" id="A0A9N9GI11"/>
<organism evidence="1 2">
    <name type="scientific">Cetraspora pellucida</name>
    <dbReference type="NCBI Taxonomy" id="1433469"/>
    <lineage>
        <taxon>Eukaryota</taxon>
        <taxon>Fungi</taxon>
        <taxon>Fungi incertae sedis</taxon>
        <taxon>Mucoromycota</taxon>
        <taxon>Glomeromycotina</taxon>
        <taxon>Glomeromycetes</taxon>
        <taxon>Diversisporales</taxon>
        <taxon>Gigasporaceae</taxon>
        <taxon>Cetraspora</taxon>
    </lineage>
</organism>
<name>A0A9N9GI11_9GLOM</name>
<protein>
    <submittedName>
        <fullName evidence="1">57_t:CDS:1</fullName>
    </submittedName>
</protein>
<proteinExistence type="predicted"/>
<gene>
    <name evidence="1" type="ORF">CPELLU_LOCUS7106</name>
</gene>
<sequence length="192" mass="22275">MICTLTLTSPLPKHSIIGESTVSKHTIYFATCGEEYHVIYSGLYVKFEIPDLEYIKQLNDESKSTPNLFILFRSKLQQCISALGLNTEWVFMSEISKKLWADIKKNDQKLVSSIRNVYKVSSVRKKSRIRFKPYDYKPKNFDKSNGSEQNPEFSSTESLHMNEHVSVVTHSNLINSQNEPLKLLLRELFEIY</sequence>
<evidence type="ECO:0000313" key="1">
    <source>
        <dbReference type="EMBL" id="CAG8603448.1"/>
    </source>
</evidence>
<keyword evidence="2" id="KW-1185">Reference proteome</keyword>
<dbReference type="EMBL" id="CAJVQA010004651">
    <property type="protein sequence ID" value="CAG8603448.1"/>
    <property type="molecule type" value="Genomic_DNA"/>
</dbReference>
<dbReference type="Proteomes" id="UP000789759">
    <property type="component" value="Unassembled WGS sequence"/>
</dbReference>
<evidence type="ECO:0000313" key="2">
    <source>
        <dbReference type="Proteomes" id="UP000789759"/>
    </source>
</evidence>
<accession>A0A9N9GI11</accession>
<dbReference type="OrthoDB" id="2322771at2759"/>
<reference evidence="1" key="1">
    <citation type="submission" date="2021-06" db="EMBL/GenBank/DDBJ databases">
        <authorList>
            <person name="Kallberg Y."/>
            <person name="Tangrot J."/>
            <person name="Rosling A."/>
        </authorList>
    </citation>
    <scope>NUCLEOTIDE SEQUENCE</scope>
    <source>
        <strain evidence="1">FL966</strain>
    </source>
</reference>
<comment type="caution">
    <text evidence="1">The sequence shown here is derived from an EMBL/GenBank/DDBJ whole genome shotgun (WGS) entry which is preliminary data.</text>
</comment>